<dbReference type="GO" id="GO:0003700">
    <property type="term" value="F:DNA-binding transcription factor activity"/>
    <property type="evidence" value="ECO:0007669"/>
    <property type="project" value="InterPro"/>
</dbReference>
<evidence type="ECO:0000313" key="6">
    <source>
        <dbReference type="EMBL" id="PWV64626.1"/>
    </source>
</evidence>
<dbReference type="Pfam" id="PF03466">
    <property type="entry name" value="LysR_substrate"/>
    <property type="match status" value="1"/>
</dbReference>
<dbReference type="InterPro" id="IPR005119">
    <property type="entry name" value="LysR_subst-bd"/>
</dbReference>
<dbReference type="Proteomes" id="UP000246569">
    <property type="component" value="Unassembled WGS sequence"/>
</dbReference>
<dbReference type="RefSeq" id="WP_110017268.1">
    <property type="nucleotide sequence ID" value="NZ_QGTJ01000002.1"/>
</dbReference>
<dbReference type="SUPFAM" id="SSF46785">
    <property type="entry name" value="Winged helix' DNA-binding domain"/>
    <property type="match status" value="1"/>
</dbReference>
<dbReference type="CDD" id="cd08422">
    <property type="entry name" value="PBP2_CrgA_like"/>
    <property type="match status" value="1"/>
</dbReference>
<comment type="caution">
    <text evidence="6">The sequence shown here is derived from an EMBL/GenBank/DDBJ whole genome shotgun (WGS) entry which is preliminary data.</text>
</comment>
<name>A0A317MZT3_9GAMM</name>
<dbReference type="PANTHER" id="PTHR30537">
    <property type="entry name" value="HTH-TYPE TRANSCRIPTIONAL REGULATOR"/>
    <property type="match status" value="1"/>
</dbReference>
<accession>A0A317MZT3</accession>
<keyword evidence="2" id="KW-0805">Transcription regulation</keyword>
<gene>
    <name evidence="6" type="ORF">C7443_102276</name>
</gene>
<evidence type="ECO:0000256" key="4">
    <source>
        <dbReference type="ARBA" id="ARBA00023163"/>
    </source>
</evidence>
<proteinExistence type="inferred from homology"/>
<sequence length="299" mass="33003">MDTEELRVFVEVMRRGSFAAVARERRVDPSSISRMIAGLERALGLRLFQRSTRRLVPTEAGELYFRRVEPLVEALARAALEAGDIGAAPRGLLRVTSSVAFGHELIVPRLAEFCARYPALQVELRLTDELLDLLAERIDLAVRVGPLADSSLVARPLLRTRYVVCASPEYLARRGRPARPAELAGHACLRYLLPGAGPLWRFRDAAGVEEAVAIDGPLLCSSALALRECTRHGAGIALIADWLVREDLRSGRLLDLLPDYHAAVTEFDPAAWLVYPSRDYLPLKVRAFEAHLRAGLTPA</sequence>
<dbReference type="Gene3D" id="3.40.190.290">
    <property type="match status" value="1"/>
</dbReference>
<dbReference type="AlphaFoldDB" id="A0A317MZT3"/>
<dbReference type="InterPro" id="IPR000847">
    <property type="entry name" value="LysR_HTH_N"/>
</dbReference>
<dbReference type="OrthoDB" id="8885940at2"/>
<keyword evidence="3" id="KW-0238">DNA-binding</keyword>
<evidence type="ECO:0000256" key="1">
    <source>
        <dbReference type="ARBA" id="ARBA00009437"/>
    </source>
</evidence>
<evidence type="ECO:0000313" key="7">
    <source>
        <dbReference type="Proteomes" id="UP000246569"/>
    </source>
</evidence>
<protein>
    <submittedName>
        <fullName evidence="6">LysR family transcriptional regulator</fullName>
    </submittedName>
</protein>
<evidence type="ECO:0000256" key="3">
    <source>
        <dbReference type="ARBA" id="ARBA00023125"/>
    </source>
</evidence>
<comment type="similarity">
    <text evidence="1">Belongs to the LysR transcriptional regulatory family.</text>
</comment>
<evidence type="ECO:0000256" key="2">
    <source>
        <dbReference type="ARBA" id="ARBA00023015"/>
    </source>
</evidence>
<dbReference type="InterPro" id="IPR058163">
    <property type="entry name" value="LysR-type_TF_proteobact-type"/>
</dbReference>
<organism evidence="6 7">
    <name type="scientific">Plasticicumulans acidivorans</name>
    <dbReference type="NCBI Taxonomy" id="886464"/>
    <lineage>
        <taxon>Bacteria</taxon>
        <taxon>Pseudomonadati</taxon>
        <taxon>Pseudomonadota</taxon>
        <taxon>Gammaproteobacteria</taxon>
        <taxon>Candidatus Competibacteraceae</taxon>
        <taxon>Plasticicumulans</taxon>
    </lineage>
</organism>
<dbReference type="GO" id="GO:0003677">
    <property type="term" value="F:DNA binding"/>
    <property type="evidence" value="ECO:0007669"/>
    <property type="project" value="UniProtKB-KW"/>
</dbReference>
<dbReference type="Gene3D" id="1.10.10.10">
    <property type="entry name" value="Winged helix-like DNA-binding domain superfamily/Winged helix DNA-binding domain"/>
    <property type="match status" value="1"/>
</dbReference>
<dbReference type="EMBL" id="QGTJ01000002">
    <property type="protein sequence ID" value="PWV64626.1"/>
    <property type="molecule type" value="Genomic_DNA"/>
</dbReference>
<feature type="domain" description="HTH lysR-type" evidence="5">
    <location>
        <begin position="1"/>
        <end position="58"/>
    </location>
</feature>
<dbReference type="InterPro" id="IPR036388">
    <property type="entry name" value="WH-like_DNA-bd_sf"/>
</dbReference>
<dbReference type="FunFam" id="3.40.190.290:FF:000001">
    <property type="entry name" value="Transcriptional regulator, LysR family"/>
    <property type="match status" value="1"/>
</dbReference>
<keyword evidence="4" id="KW-0804">Transcription</keyword>
<keyword evidence="7" id="KW-1185">Reference proteome</keyword>
<dbReference type="Pfam" id="PF00126">
    <property type="entry name" value="HTH_1"/>
    <property type="match status" value="1"/>
</dbReference>
<dbReference type="SUPFAM" id="SSF53850">
    <property type="entry name" value="Periplasmic binding protein-like II"/>
    <property type="match status" value="1"/>
</dbReference>
<dbReference type="FunFam" id="1.10.10.10:FF:000001">
    <property type="entry name" value="LysR family transcriptional regulator"/>
    <property type="match status" value="1"/>
</dbReference>
<dbReference type="InterPro" id="IPR036390">
    <property type="entry name" value="WH_DNA-bd_sf"/>
</dbReference>
<dbReference type="PANTHER" id="PTHR30537:SF5">
    <property type="entry name" value="HTH-TYPE TRANSCRIPTIONAL ACTIVATOR TTDR-RELATED"/>
    <property type="match status" value="1"/>
</dbReference>
<reference evidence="6 7" key="1">
    <citation type="submission" date="2018-05" db="EMBL/GenBank/DDBJ databases">
        <title>Genomic Encyclopedia of Type Strains, Phase IV (KMG-IV): sequencing the most valuable type-strain genomes for metagenomic binning, comparative biology and taxonomic classification.</title>
        <authorList>
            <person name="Goeker M."/>
        </authorList>
    </citation>
    <scope>NUCLEOTIDE SEQUENCE [LARGE SCALE GENOMIC DNA]</scope>
    <source>
        <strain evidence="6 7">DSM 23606</strain>
    </source>
</reference>
<evidence type="ECO:0000259" key="5">
    <source>
        <dbReference type="PROSITE" id="PS50931"/>
    </source>
</evidence>
<dbReference type="PROSITE" id="PS50931">
    <property type="entry name" value="HTH_LYSR"/>
    <property type="match status" value="1"/>
</dbReference>